<keyword evidence="1" id="KW-0472">Membrane</keyword>
<evidence type="ECO:0000313" key="3">
    <source>
        <dbReference type="Proteomes" id="UP000783742"/>
    </source>
</evidence>
<organism evidence="2 3">
    <name type="scientific">Peptoniphilus ovalis</name>
    <dbReference type="NCBI Taxonomy" id="2841503"/>
    <lineage>
        <taxon>Bacteria</taxon>
        <taxon>Bacillati</taxon>
        <taxon>Bacillota</taxon>
        <taxon>Tissierellia</taxon>
        <taxon>Tissierellales</taxon>
        <taxon>Peptoniphilaceae</taxon>
        <taxon>Peptoniphilus</taxon>
    </lineage>
</organism>
<evidence type="ECO:0000256" key="1">
    <source>
        <dbReference type="SAM" id="Phobius"/>
    </source>
</evidence>
<accession>A0ABS6FHC9</accession>
<gene>
    <name evidence="2" type="ORF">KQI68_06960</name>
</gene>
<comment type="caution">
    <text evidence="2">The sequence shown here is derived from an EMBL/GenBank/DDBJ whole genome shotgun (WGS) entry which is preliminary data.</text>
</comment>
<reference evidence="2 3" key="1">
    <citation type="submission" date="2021-06" db="EMBL/GenBank/DDBJ databases">
        <authorList>
            <person name="Sun Q."/>
            <person name="Li D."/>
        </authorList>
    </citation>
    <scope>NUCLEOTIDE SEQUENCE [LARGE SCALE GENOMIC DNA]</scope>
    <source>
        <strain evidence="2 3">MSJ-1</strain>
    </source>
</reference>
<keyword evidence="3" id="KW-1185">Reference proteome</keyword>
<name>A0ABS6FHC9_9FIRM</name>
<proteinExistence type="predicted"/>
<evidence type="ECO:0000313" key="2">
    <source>
        <dbReference type="EMBL" id="MBU5669579.1"/>
    </source>
</evidence>
<evidence type="ECO:0008006" key="4">
    <source>
        <dbReference type="Google" id="ProtNLM"/>
    </source>
</evidence>
<dbReference type="Proteomes" id="UP000783742">
    <property type="component" value="Unassembled WGS sequence"/>
</dbReference>
<dbReference type="EMBL" id="JAHLQO010000004">
    <property type="protein sequence ID" value="MBU5669579.1"/>
    <property type="molecule type" value="Genomic_DNA"/>
</dbReference>
<dbReference type="RefSeq" id="WP_216549415.1">
    <property type="nucleotide sequence ID" value="NZ_JAHLQO010000004.1"/>
</dbReference>
<feature type="transmembrane region" description="Helical" evidence="1">
    <location>
        <begin position="7"/>
        <end position="28"/>
    </location>
</feature>
<keyword evidence="1" id="KW-1133">Transmembrane helix</keyword>
<sequence>MDRIRKVVFSVIVSLILTLLIFLIVSSFNKEESNSSIQSYTQTSNNNEINLNENSENEYEISRNVKNSNNSYNYMNQDLEDNYVYDGKPMEYVPSDEELEEMEKLDEYNSSQVSPYKKGQKLTVISDKAYNRAEPSTSASIVGYWIKGDEITVYDYIFYEDKWWIKTSEDKEWWTSTDDLEV</sequence>
<protein>
    <recommendedName>
        <fullName evidence="4">SH3b domain-containing protein</fullName>
    </recommendedName>
</protein>
<keyword evidence="1" id="KW-0812">Transmembrane</keyword>